<proteinExistence type="predicted"/>
<gene>
    <name evidence="1" type="ORF">OS493_009324</name>
</gene>
<organism evidence="1 2">
    <name type="scientific">Desmophyllum pertusum</name>
    <dbReference type="NCBI Taxonomy" id="174260"/>
    <lineage>
        <taxon>Eukaryota</taxon>
        <taxon>Metazoa</taxon>
        <taxon>Cnidaria</taxon>
        <taxon>Anthozoa</taxon>
        <taxon>Hexacorallia</taxon>
        <taxon>Scleractinia</taxon>
        <taxon>Caryophylliina</taxon>
        <taxon>Caryophylliidae</taxon>
        <taxon>Desmophyllum</taxon>
    </lineage>
</organism>
<keyword evidence="2" id="KW-1185">Reference proteome</keyword>
<evidence type="ECO:0000313" key="1">
    <source>
        <dbReference type="EMBL" id="KAJ7373996.1"/>
    </source>
</evidence>
<name>A0A9W9Z2I1_9CNID</name>
<dbReference type="OrthoDB" id="10354319at2759"/>
<dbReference type="Proteomes" id="UP001163046">
    <property type="component" value="Unassembled WGS sequence"/>
</dbReference>
<protein>
    <submittedName>
        <fullName evidence="1">Uncharacterized protein</fullName>
    </submittedName>
</protein>
<dbReference type="AlphaFoldDB" id="A0A9W9Z2I1"/>
<accession>A0A9W9Z2I1</accession>
<dbReference type="EMBL" id="MU826829">
    <property type="protein sequence ID" value="KAJ7373996.1"/>
    <property type="molecule type" value="Genomic_DNA"/>
</dbReference>
<evidence type="ECO:0000313" key="2">
    <source>
        <dbReference type="Proteomes" id="UP001163046"/>
    </source>
</evidence>
<reference evidence="1" key="1">
    <citation type="submission" date="2023-01" db="EMBL/GenBank/DDBJ databases">
        <title>Genome assembly of the deep-sea coral Lophelia pertusa.</title>
        <authorList>
            <person name="Herrera S."/>
            <person name="Cordes E."/>
        </authorList>
    </citation>
    <scope>NUCLEOTIDE SEQUENCE</scope>
    <source>
        <strain evidence="1">USNM1676648</strain>
        <tissue evidence="1">Polyp</tissue>
    </source>
</reference>
<sequence length="102" mass="11097">MEATNPITGSIVVSQMYDVDDPMGPIELHCPHAVPLGSWVECNGSLIRGSRVNNTFFFGDGSHESISLSSRYYNAGPNIPRVNNTLVLISSCVSRDNRITSL</sequence>
<comment type="caution">
    <text evidence="1">The sequence shown here is derived from an EMBL/GenBank/DDBJ whole genome shotgun (WGS) entry which is preliminary data.</text>
</comment>